<organism evidence="1 2">
    <name type="scientific">Amycolatopsis samaneae</name>
    <dbReference type="NCBI Taxonomy" id="664691"/>
    <lineage>
        <taxon>Bacteria</taxon>
        <taxon>Bacillati</taxon>
        <taxon>Actinomycetota</taxon>
        <taxon>Actinomycetes</taxon>
        <taxon>Pseudonocardiales</taxon>
        <taxon>Pseudonocardiaceae</taxon>
        <taxon>Amycolatopsis</taxon>
    </lineage>
</organism>
<comment type="caution">
    <text evidence="1">The sequence shown here is derived from an EMBL/GenBank/DDBJ whole genome shotgun (WGS) entry which is preliminary data.</text>
</comment>
<gene>
    <name evidence="1" type="ORF">ACFSYJ_03185</name>
</gene>
<dbReference type="Proteomes" id="UP001597419">
    <property type="component" value="Unassembled WGS sequence"/>
</dbReference>
<evidence type="ECO:0008006" key="3">
    <source>
        <dbReference type="Google" id="ProtNLM"/>
    </source>
</evidence>
<protein>
    <recommendedName>
        <fullName evidence="3">Excreted virulence factor EspC, type VII ESX diderm</fullName>
    </recommendedName>
</protein>
<evidence type="ECO:0000313" key="1">
    <source>
        <dbReference type="EMBL" id="MFD2457583.1"/>
    </source>
</evidence>
<evidence type="ECO:0000313" key="2">
    <source>
        <dbReference type="Proteomes" id="UP001597419"/>
    </source>
</evidence>
<dbReference type="RefSeq" id="WP_345389031.1">
    <property type="nucleotide sequence ID" value="NZ_BAABHG010000003.1"/>
</dbReference>
<reference evidence="2" key="1">
    <citation type="journal article" date="2019" name="Int. J. Syst. Evol. Microbiol.">
        <title>The Global Catalogue of Microorganisms (GCM) 10K type strain sequencing project: providing services to taxonomists for standard genome sequencing and annotation.</title>
        <authorList>
            <consortium name="The Broad Institute Genomics Platform"/>
            <consortium name="The Broad Institute Genome Sequencing Center for Infectious Disease"/>
            <person name="Wu L."/>
            <person name="Ma J."/>
        </authorList>
    </citation>
    <scope>NUCLEOTIDE SEQUENCE [LARGE SCALE GENOMIC DNA]</scope>
    <source>
        <strain evidence="2">CGMCC 4.7643</strain>
    </source>
</reference>
<keyword evidence="2" id="KW-1185">Reference proteome</keyword>
<proteinExistence type="predicted"/>
<accession>A0ABW5G9N0</accession>
<sequence>MASGYAVVVEAIEASARAARRTADRVRPVDLAGALAEVGRGLPGGASAEAARLLADRWGRELPAWVRNVESYGEDLADAARRYRADDAAAARDLRAVPVSGGRRPV</sequence>
<dbReference type="EMBL" id="JBHUKU010000002">
    <property type="protein sequence ID" value="MFD2457583.1"/>
    <property type="molecule type" value="Genomic_DNA"/>
</dbReference>
<name>A0ABW5G9N0_9PSEU</name>